<feature type="compositionally biased region" description="Low complexity" evidence="12">
    <location>
        <begin position="1178"/>
        <end position="1203"/>
    </location>
</feature>
<dbReference type="PROSITE" id="PS50967">
    <property type="entry name" value="HRDC"/>
    <property type="match status" value="1"/>
</dbReference>
<feature type="region of interest" description="Disordered" evidence="12">
    <location>
        <begin position="1178"/>
        <end position="1238"/>
    </location>
</feature>
<dbReference type="PROSITE" id="PS51192">
    <property type="entry name" value="HELICASE_ATP_BIND_1"/>
    <property type="match status" value="1"/>
</dbReference>
<evidence type="ECO:0000256" key="8">
    <source>
        <dbReference type="ARBA" id="ARBA00023235"/>
    </source>
</evidence>
<dbReference type="Pfam" id="PF16124">
    <property type="entry name" value="RecQ_Zn_bind"/>
    <property type="match status" value="1"/>
</dbReference>
<dbReference type="InterPro" id="IPR010997">
    <property type="entry name" value="HRDC-like_sf"/>
</dbReference>
<dbReference type="Pfam" id="PF09382">
    <property type="entry name" value="RQC"/>
    <property type="match status" value="1"/>
</dbReference>
<dbReference type="CDD" id="cd18794">
    <property type="entry name" value="SF2_C_RecQ"/>
    <property type="match status" value="1"/>
</dbReference>
<dbReference type="EC" id="5.6.2.4" evidence="11"/>
<evidence type="ECO:0000256" key="5">
    <source>
        <dbReference type="ARBA" id="ARBA00022806"/>
    </source>
</evidence>
<dbReference type="InterPro" id="IPR002121">
    <property type="entry name" value="HRDC_dom"/>
</dbReference>
<evidence type="ECO:0000256" key="10">
    <source>
        <dbReference type="ARBA" id="ARBA00034617"/>
    </source>
</evidence>
<dbReference type="SUPFAM" id="SSF52540">
    <property type="entry name" value="P-loop containing nucleoside triphosphate hydrolases"/>
    <property type="match status" value="2"/>
</dbReference>
<proteinExistence type="inferred from homology"/>
<keyword evidence="4 16" id="KW-0378">Hydrolase</keyword>
<dbReference type="InterPro" id="IPR036388">
    <property type="entry name" value="WH-like_DNA-bd_sf"/>
</dbReference>
<organism evidence="16 17">
    <name type="scientific">Basidiobolus ranarum</name>
    <dbReference type="NCBI Taxonomy" id="34480"/>
    <lineage>
        <taxon>Eukaryota</taxon>
        <taxon>Fungi</taxon>
        <taxon>Fungi incertae sedis</taxon>
        <taxon>Zoopagomycota</taxon>
        <taxon>Entomophthoromycotina</taxon>
        <taxon>Basidiobolomycetes</taxon>
        <taxon>Basidiobolales</taxon>
        <taxon>Basidiobolaceae</taxon>
        <taxon>Basidiobolus</taxon>
    </lineage>
</organism>
<keyword evidence="7" id="KW-0238">DNA-binding</keyword>
<keyword evidence="5 16" id="KW-0347">Helicase</keyword>
<comment type="catalytic activity">
    <reaction evidence="10">
        <text>Couples ATP hydrolysis with the unwinding of duplex DNA by translocating in the 3'-5' direction.</text>
        <dbReference type="EC" id="5.6.2.4"/>
    </reaction>
</comment>
<feature type="domain" description="Helicase C-terminal" evidence="15">
    <location>
        <begin position="747"/>
        <end position="889"/>
    </location>
</feature>
<dbReference type="SMART" id="SM00341">
    <property type="entry name" value="HRDC"/>
    <property type="match status" value="1"/>
</dbReference>
<dbReference type="Gene3D" id="1.10.150.80">
    <property type="entry name" value="HRDC domain"/>
    <property type="match status" value="1"/>
</dbReference>
<dbReference type="Gene3D" id="3.40.50.300">
    <property type="entry name" value="P-loop containing nucleotide triphosphate hydrolases"/>
    <property type="match status" value="2"/>
</dbReference>
<dbReference type="GO" id="GO:0016787">
    <property type="term" value="F:hydrolase activity"/>
    <property type="evidence" value="ECO:0007669"/>
    <property type="project" value="UniProtKB-KW"/>
</dbReference>
<dbReference type="NCBIfam" id="TIGR00614">
    <property type="entry name" value="recQ_fam"/>
    <property type="match status" value="1"/>
</dbReference>
<dbReference type="InterPro" id="IPR032284">
    <property type="entry name" value="RecQ_Zn-bd"/>
</dbReference>
<evidence type="ECO:0000256" key="3">
    <source>
        <dbReference type="ARBA" id="ARBA00022741"/>
    </source>
</evidence>
<dbReference type="Proteomes" id="UP001479436">
    <property type="component" value="Unassembled WGS sequence"/>
</dbReference>
<dbReference type="Pfam" id="PF00271">
    <property type="entry name" value="Helicase_C"/>
    <property type="match status" value="1"/>
</dbReference>
<feature type="region of interest" description="Disordered" evidence="12">
    <location>
        <begin position="246"/>
        <end position="278"/>
    </location>
</feature>
<keyword evidence="6" id="KW-0067">ATP-binding</keyword>
<dbReference type="SMART" id="SM00487">
    <property type="entry name" value="DEXDc"/>
    <property type="match status" value="1"/>
</dbReference>
<keyword evidence="8" id="KW-0413">Isomerase</keyword>
<evidence type="ECO:0000313" key="17">
    <source>
        <dbReference type="Proteomes" id="UP001479436"/>
    </source>
</evidence>
<dbReference type="InterPro" id="IPR044876">
    <property type="entry name" value="HRDC_dom_sf"/>
</dbReference>
<dbReference type="CDD" id="cd17920">
    <property type="entry name" value="DEXHc_RecQ"/>
    <property type="match status" value="1"/>
</dbReference>
<evidence type="ECO:0000256" key="9">
    <source>
        <dbReference type="ARBA" id="ARBA00023242"/>
    </source>
</evidence>
<feature type="domain" description="Helicase ATP-binding" evidence="14">
    <location>
        <begin position="539"/>
        <end position="718"/>
    </location>
</feature>
<dbReference type="InterPro" id="IPR011545">
    <property type="entry name" value="DEAD/DEAH_box_helicase_dom"/>
</dbReference>
<feature type="compositionally biased region" description="Basic and acidic residues" evidence="12">
    <location>
        <begin position="1204"/>
        <end position="1218"/>
    </location>
</feature>
<protein>
    <recommendedName>
        <fullName evidence="11">DNA 3'-5' helicase</fullName>
        <ecNumber evidence="11">5.6.2.4</ecNumber>
    </recommendedName>
</protein>
<dbReference type="PROSITE" id="PS51194">
    <property type="entry name" value="HELICASE_CTER"/>
    <property type="match status" value="1"/>
</dbReference>
<feature type="region of interest" description="Disordered" evidence="12">
    <location>
        <begin position="122"/>
        <end position="153"/>
    </location>
</feature>
<feature type="region of interest" description="Disordered" evidence="12">
    <location>
        <begin position="174"/>
        <end position="206"/>
    </location>
</feature>
<sequence>MTAPRNNLKEQLMWLKSRGSNPQQSPPPQPKSASTPTFTPTFLGTESRSSPLNNVHKLSASNSRRTPGSIASPSLRLNRGVQQKEPTYETDFLEFGDLKDEELALISDIPVEDFDDFQSVPFTPSQMMRQQDLKSPSRVEKTNPSKKHETNLSSKVNQDLTEITEDLFAQTKKRRISENHSTNEGIKSSQEVPISVDPPGHTITLNDTNSALKKQMTESPKLKQPETNNYTSVIEIDLDDLVPTEAPNLVSNTLPTPNPESRTNHQSSSKPTKSSNECSDFAYRDMSVQELQQLLRTTKMEKCELSDHICDLDDEIESDASTDLRKALKIERSKLVKQIAVIEKTLKEKAPNLVSASISASSMISRTPSVVSNISFDEAIRDNNTYAKLSNEPQTRNKFEMATPAFVDDQSFYDDIDFGEPLTEDFADPSAVDDELFLADNRGFDPIPHPSSQTNRDLPILLSDNTTNPESTPVSGNGDSNYQAFNNLSQPRGPLNAPASQSIEVRPKIPTFPWSKDVEKALKQVFKLKSFRQNQLEAINATLGGKDTFVLMPTGGGKSLCYQLPAIVSKGATKGVTFVISPLLSLMQDQVQHLLRLGIPAACLTGNTDAAKRRFIFSEVERSDPRLKLLYITPEMMIKSNQVQEAIQKLFHRKLLARFVIDEAHCLSQWGHDFRPDYKALGHLKNSYPNVPIIALTATANAKVQLDIVGSLQIQNCMSFSQSFNRKNLYYEVRPKTKNVNNDIYAYITANYDKQTGIIYCTSKKACEDVAYMLKTEYNVKAEHYHAGLDKEDRSRVQSDWQQNKLQVIVATVAFGMGIDKSNVRFVIHYSIPQSLEGYYQETGRAGRDGQHAACILFYSYKDKTTIEFLIKQGDGNHQLKQQQRNNLFQVVQFCENRTDCRRQQVLAYFGERFDPKECHQTCDNCLNNSRDTYVDRDMTSEAINAVKLVQEIQNQQVTLIQAVDIFRGMKHQKIIRSGQDNLAMYGAGKHLNRNDVERLFRMLVLREFLSERCEQTVQGFIVSYVQCGQKSFQLLNGKSKFLMQFSTTELKQKDTPNTSSSKIIRKTVRKSQIVEEPPQADSNQTRLNFNSTEGSNNNDPMQKACYEELRGKRNGMCARMQVQPRTIFVDSVLILMSQRLPETVNDLMNLPGVTKIKAESYGEEFLEITRRYVNITGGNTNTNGFRPASRLESASTSSTTTEHTSRHFRNGDSHNESSKPPSHHPGIRPIKLTRLKR</sequence>
<feature type="compositionally biased region" description="Polar residues" evidence="12">
    <location>
        <begin position="463"/>
        <end position="476"/>
    </location>
</feature>
<dbReference type="Pfam" id="PF00270">
    <property type="entry name" value="DEAD"/>
    <property type="match status" value="1"/>
</dbReference>
<dbReference type="PANTHER" id="PTHR13710">
    <property type="entry name" value="DNA HELICASE RECQ FAMILY MEMBER"/>
    <property type="match status" value="1"/>
</dbReference>
<feature type="region of interest" description="Disordered" evidence="12">
    <location>
        <begin position="1"/>
        <end position="83"/>
    </location>
</feature>
<feature type="compositionally biased region" description="Polar residues" evidence="12">
    <location>
        <begin position="179"/>
        <end position="192"/>
    </location>
</feature>
<keyword evidence="9" id="KW-0539">Nucleus</keyword>
<evidence type="ECO:0000256" key="1">
    <source>
        <dbReference type="ARBA" id="ARBA00004123"/>
    </source>
</evidence>
<evidence type="ECO:0000256" key="2">
    <source>
        <dbReference type="ARBA" id="ARBA00005446"/>
    </source>
</evidence>
<gene>
    <name evidence="16" type="primary">SGS1</name>
    <name evidence="16" type="ORF">K7432_018638</name>
</gene>
<accession>A0ABR2W719</accession>
<dbReference type="InterPro" id="IPR001650">
    <property type="entry name" value="Helicase_C-like"/>
</dbReference>
<evidence type="ECO:0000313" key="16">
    <source>
        <dbReference type="EMBL" id="KAK9722101.1"/>
    </source>
</evidence>
<evidence type="ECO:0000256" key="6">
    <source>
        <dbReference type="ARBA" id="ARBA00022840"/>
    </source>
</evidence>
<evidence type="ECO:0000259" key="14">
    <source>
        <dbReference type="PROSITE" id="PS51192"/>
    </source>
</evidence>
<dbReference type="PANTHER" id="PTHR13710:SF153">
    <property type="entry name" value="RECQ-LIKE DNA HELICASE BLM"/>
    <property type="match status" value="1"/>
</dbReference>
<feature type="domain" description="HRDC" evidence="13">
    <location>
        <begin position="1100"/>
        <end position="1180"/>
    </location>
</feature>
<evidence type="ECO:0000256" key="11">
    <source>
        <dbReference type="ARBA" id="ARBA00034808"/>
    </source>
</evidence>
<dbReference type="InterPro" id="IPR004589">
    <property type="entry name" value="DNA_helicase_ATP-dep_RecQ"/>
</dbReference>
<feature type="region of interest" description="Disordered" evidence="12">
    <location>
        <begin position="1069"/>
        <end position="1102"/>
    </location>
</feature>
<dbReference type="SMART" id="SM00490">
    <property type="entry name" value="HELICc"/>
    <property type="match status" value="1"/>
</dbReference>
<evidence type="ECO:0000259" key="15">
    <source>
        <dbReference type="PROSITE" id="PS51194"/>
    </source>
</evidence>
<dbReference type="InterPro" id="IPR018982">
    <property type="entry name" value="RQC_domain"/>
</dbReference>
<keyword evidence="3" id="KW-0547">Nucleotide-binding</keyword>
<feature type="region of interest" description="Disordered" evidence="12">
    <location>
        <begin position="442"/>
        <end position="476"/>
    </location>
</feature>
<keyword evidence="17" id="KW-1185">Reference proteome</keyword>
<evidence type="ECO:0000256" key="7">
    <source>
        <dbReference type="ARBA" id="ARBA00023125"/>
    </source>
</evidence>
<feature type="compositionally biased region" description="Polar residues" evidence="12">
    <location>
        <begin position="59"/>
        <end position="72"/>
    </location>
</feature>
<feature type="compositionally biased region" description="Basic residues" evidence="12">
    <location>
        <begin position="1222"/>
        <end position="1238"/>
    </location>
</feature>
<dbReference type="SUPFAM" id="SSF47819">
    <property type="entry name" value="HRDC-like"/>
    <property type="match status" value="1"/>
</dbReference>
<dbReference type="GO" id="GO:0003678">
    <property type="term" value="F:DNA helicase activity"/>
    <property type="evidence" value="ECO:0007669"/>
    <property type="project" value="UniProtKB-EC"/>
</dbReference>
<dbReference type="Pfam" id="PF00570">
    <property type="entry name" value="HRDC"/>
    <property type="match status" value="1"/>
</dbReference>
<evidence type="ECO:0000256" key="12">
    <source>
        <dbReference type="SAM" id="MobiDB-lite"/>
    </source>
</evidence>
<feature type="compositionally biased region" description="Polar residues" evidence="12">
    <location>
        <begin position="37"/>
        <end position="53"/>
    </location>
</feature>
<comment type="caution">
    <text evidence="16">The sequence shown here is derived from an EMBL/GenBank/DDBJ whole genome shotgun (WGS) entry which is preliminary data.</text>
</comment>
<evidence type="ECO:0000259" key="13">
    <source>
        <dbReference type="PROSITE" id="PS50967"/>
    </source>
</evidence>
<dbReference type="SMART" id="SM00956">
    <property type="entry name" value="RQC"/>
    <property type="match status" value="1"/>
</dbReference>
<evidence type="ECO:0000256" key="4">
    <source>
        <dbReference type="ARBA" id="ARBA00022801"/>
    </source>
</evidence>
<name>A0ABR2W719_9FUNG</name>
<dbReference type="Gene3D" id="1.10.10.10">
    <property type="entry name" value="Winged helix-like DNA-binding domain superfamily/Winged helix DNA-binding domain"/>
    <property type="match status" value="1"/>
</dbReference>
<dbReference type="InterPro" id="IPR002464">
    <property type="entry name" value="DNA/RNA_helicase_DEAH_CS"/>
</dbReference>
<feature type="compositionally biased region" description="Polar residues" evidence="12">
    <location>
        <begin position="249"/>
        <end position="278"/>
    </location>
</feature>
<reference evidence="16 17" key="1">
    <citation type="submission" date="2023-04" db="EMBL/GenBank/DDBJ databases">
        <title>Genome of Basidiobolus ranarum AG-B5.</title>
        <authorList>
            <person name="Stajich J.E."/>
            <person name="Carter-House D."/>
            <person name="Gryganskyi A."/>
        </authorList>
    </citation>
    <scope>NUCLEOTIDE SEQUENCE [LARGE SCALE GENOMIC DNA]</scope>
    <source>
        <strain evidence="16 17">AG-B5</strain>
    </source>
</reference>
<dbReference type="EMBL" id="JASJQH010006958">
    <property type="protein sequence ID" value="KAK9722101.1"/>
    <property type="molecule type" value="Genomic_DNA"/>
</dbReference>
<dbReference type="PROSITE" id="PS00690">
    <property type="entry name" value="DEAH_ATP_HELICASE"/>
    <property type="match status" value="1"/>
</dbReference>
<comment type="similarity">
    <text evidence="2">Belongs to the helicase family. RecQ subfamily.</text>
</comment>
<dbReference type="InterPro" id="IPR014001">
    <property type="entry name" value="Helicase_ATP-bd"/>
</dbReference>
<comment type="subcellular location">
    <subcellularLocation>
        <location evidence="1">Nucleus</location>
    </subcellularLocation>
</comment>
<dbReference type="InterPro" id="IPR027417">
    <property type="entry name" value="P-loop_NTPase"/>
</dbReference>
<feature type="compositionally biased region" description="Polar residues" evidence="12">
    <location>
        <begin position="1081"/>
        <end position="1101"/>
    </location>
</feature>
<feature type="compositionally biased region" description="Basic and acidic residues" evidence="12">
    <location>
        <begin position="131"/>
        <end position="150"/>
    </location>
</feature>